<dbReference type="PANTHER" id="PTHR30290:SF82">
    <property type="entry name" value="ABC-TYPE DIPEPTIDE_OLIGOPEPTIDE TRANSPORT SYSTEM, PERIPLASMIC COMPONENT"/>
    <property type="match status" value="1"/>
</dbReference>
<dbReference type="GO" id="GO:0042597">
    <property type="term" value="C:periplasmic space"/>
    <property type="evidence" value="ECO:0007669"/>
    <property type="project" value="UniProtKB-ARBA"/>
</dbReference>
<dbReference type="Gene3D" id="3.90.76.10">
    <property type="entry name" value="Dipeptide-binding Protein, Domain 1"/>
    <property type="match status" value="1"/>
</dbReference>
<dbReference type="EMBL" id="EU851877">
    <property type="protein sequence ID" value="ACL11836.1"/>
    <property type="molecule type" value="Genomic_DNA"/>
</dbReference>
<dbReference type="AlphaFoldDB" id="B8R4K6"/>
<organism evidence="3">
    <name type="scientific">Arthrobacter globiformis</name>
    <dbReference type="NCBI Taxonomy" id="1665"/>
    <lineage>
        <taxon>Bacteria</taxon>
        <taxon>Bacillati</taxon>
        <taxon>Actinomycetota</taxon>
        <taxon>Actinomycetes</taxon>
        <taxon>Micrococcales</taxon>
        <taxon>Micrococcaceae</taxon>
        <taxon>Arthrobacter</taxon>
    </lineage>
</organism>
<dbReference type="InterPro" id="IPR039424">
    <property type="entry name" value="SBP_5"/>
</dbReference>
<dbReference type="CDD" id="cd08509">
    <property type="entry name" value="PBP2_TmCBP_oligosaccharides_like"/>
    <property type="match status" value="1"/>
</dbReference>
<proteinExistence type="predicted"/>
<keyword evidence="1" id="KW-0732">Signal</keyword>
<dbReference type="GO" id="GO:1904680">
    <property type="term" value="F:peptide transmembrane transporter activity"/>
    <property type="evidence" value="ECO:0007669"/>
    <property type="project" value="TreeGrafter"/>
</dbReference>
<reference evidence="3" key="1">
    <citation type="journal article" date="2009" name="Biochem. J.">
        <title>Characterization of the phenylurea hydrolases A and B: founding members of a novel amidohydrolase subgroup.</title>
        <authorList>
            <person name="Khurana J.L."/>
            <person name="Jackson C.J."/>
            <person name="Scott C."/>
            <person name="Pandey G."/>
            <person name="Horne I."/>
            <person name="Russell R.J."/>
            <person name="Herlt A."/>
            <person name="Easton C.J."/>
            <person name="Oakeshott J.G."/>
        </authorList>
    </citation>
    <scope>NUCLEOTIDE SEQUENCE</scope>
    <source>
        <strain evidence="3">D47</strain>
        <plasmid evidence="3">pHRIM622</plasmid>
    </source>
</reference>
<dbReference type="GO" id="GO:0043190">
    <property type="term" value="C:ATP-binding cassette (ABC) transporter complex"/>
    <property type="evidence" value="ECO:0007669"/>
    <property type="project" value="InterPro"/>
</dbReference>
<accession>B8R4K6</accession>
<evidence type="ECO:0000256" key="1">
    <source>
        <dbReference type="SAM" id="SignalP"/>
    </source>
</evidence>
<sequence>MSKTRIPSWRHTLAATAIVALAATAVACAPASDNADKEHILSVGQIGNASFVQNFNPFSPNSLAMTNRAIYESLLVTNLAKGEILPWLAKEYTWSADGRELTMNLNDGVQWSDGEDFSSADVVFTFDLVREVRGESAFDYLEGWAAPDPTTVVFTFNRTYTPALAEIGTQTIVPEHVWAEVDDPTTFLNEEPVGTGPFTEVDKFTAQSYDLRKNPNYWQEGKPQFDAMRMIAYGSNDTANLAGINGELDWGLGYMQNVQEVYVDEDPEHRGFWFPTVGGMVSLAVNTTKAPFDDVNLRKAMSMAIDREEVAEIGMTGYTHPADCTGLSDAYDSWKDPAIVDSCEWTEYDPEAAARLLDESGYVVGSDGIRVTPDGQPLSFGLSVGAASTDWVSVMKVVSEGLQAVGIDATLDVADWSQIDQKVFLGEFDAAIRGGVTGLTPYEYYRSVMSCDTVLPVGEQAVQNSHRFCSEAADEQLAILAAATTEEEQMAAGDQLQSIFDENAPLIPLFPGPVWGIYNDIRFTGFPTENNPYATLSTGESSTVIILNTLKPRQ</sequence>
<dbReference type="InterPro" id="IPR030678">
    <property type="entry name" value="Peptide/Ni-bd"/>
</dbReference>
<feature type="signal peptide" evidence="1">
    <location>
        <begin position="1"/>
        <end position="22"/>
    </location>
</feature>
<protein>
    <submittedName>
        <fullName evidence="3">Putative extracellular solute-binding protein</fullName>
    </submittedName>
</protein>
<evidence type="ECO:0000313" key="3">
    <source>
        <dbReference type="EMBL" id="ACL11836.1"/>
    </source>
</evidence>
<dbReference type="GO" id="GO:0015833">
    <property type="term" value="P:peptide transport"/>
    <property type="evidence" value="ECO:0007669"/>
    <property type="project" value="TreeGrafter"/>
</dbReference>
<dbReference type="PROSITE" id="PS51257">
    <property type="entry name" value="PROKAR_LIPOPROTEIN"/>
    <property type="match status" value="1"/>
</dbReference>
<dbReference type="Gene3D" id="3.10.105.10">
    <property type="entry name" value="Dipeptide-binding Protein, Domain 3"/>
    <property type="match status" value="1"/>
</dbReference>
<name>B8R4K6_ARTGO</name>
<dbReference type="SUPFAM" id="SSF53850">
    <property type="entry name" value="Periplasmic binding protein-like II"/>
    <property type="match status" value="1"/>
</dbReference>
<dbReference type="PANTHER" id="PTHR30290">
    <property type="entry name" value="PERIPLASMIC BINDING COMPONENT OF ABC TRANSPORTER"/>
    <property type="match status" value="1"/>
</dbReference>
<dbReference type="Pfam" id="PF00496">
    <property type="entry name" value="SBP_bac_5"/>
    <property type="match status" value="1"/>
</dbReference>
<geneLocation type="plasmid" evidence="3">
    <name>pHRIM622</name>
</geneLocation>
<evidence type="ECO:0000259" key="2">
    <source>
        <dbReference type="Pfam" id="PF00496"/>
    </source>
</evidence>
<feature type="domain" description="Solute-binding protein family 5" evidence="2">
    <location>
        <begin position="83"/>
        <end position="448"/>
    </location>
</feature>
<dbReference type="InterPro" id="IPR000914">
    <property type="entry name" value="SBP_5_dom"/>
</dbReference>
<keyword evidence="3" id="KW-0614">Plasmid</keyword>
<feature type="chain" id="PRO_5039637394" evidence="1">
    <location>
        <begin position="23"/>
        <end position="554"/>
    </location>
</feature>
<dbReference type="Gene3D" id="3.40.190.10">
    <property type="entry name" value="Periplasmic binding protein-like II"/>
    <property type="match status" value="1"/>
</dbReference>
<dbReference type="PIRSF" id="PIRSF002741">
    <property type="entry name" value="MppA"/>
    <property type="match status" value="1"/>
</dbReference>